<keyword evidence="7 9" id="KW-0472">Membrane</keyword>
<evidence type="ECO:0000256" key="3">
    <source>
        <dbReference type="ARBA" id="ARBA00022692"/>
    </source>
</evidence>
<feature type="transmembrane region" description="Helical" evidence="9">
    <location>
        <begin position="306"/>
        <end position="324"/>
    </location>
</feature>
<feature type="transmembrane region" description="Helical" evidence="9">
    <location>
        <begin position="919"/>
        <end position="940"/>
    </location>
</feature>
<feature type="compositionally biased region" description="Acidic residues" evidence="8">
    <location>
        <begin position="654"/>
        <end position="666"/>
    </location>
</feature>
<comment type="subcellular location">
    <subcellularLocation>
        <location evidence="1">Membrane</location>
        <topology evidence="1">Multi-pass membrane protein</topology>
    </subcellularLocation>
</comment>
<feature type="transmembrane region" description="Helical" evidence="9">
    <location>
        <begin position="812"/>
        <end position="830"/>
    </location>
</feature>
<dbReference type="PROSITE" id="PS00211">
    <property type="entry name" value="ABC_TRANSPORTER_1"/>
    <property type="match status" value="2"/>
</dbReference>
<dbReference type="InterPro" id="IPR027417">
    <property type="entry name" value="P-loop_NTPase"/>
</dbReference>
<dbReference type="InterPro" id="IPR017871">
    <property type="entry name" value="ABC_transporter-like_CS"/>
</dbReference>
<dbReference type="EMBL" id="JAXOVC010000004">
    <property type="protein sequence ID" value="KAK4502868.1"/>
    <property type="molecule type" value="Genomic_DNA"/>
</dbReference>
<dbReference type="SMART" id="SM00382">
    <property type="entry name" value="AAA"/>
    <property type="match status" value="2"/>
</dbReference>
<keyword evidence="3 9" id="KW-0812">Transmembrane</keyword>
<organism evidence="12 13">
    <name type="scientific">Zasmidium cellare</name>
    <name type="common">Wine cellar mold</name>
    <name type="synonym">Racodium cellare</name>
    <dbReference type="NCBI Taxonomy" id="395010"/>
    <lineage>
        <taxon>Eukaryota</taxon>
        <taxon>Fungi</taxon>
        <taxon>Dikarya</taxon>
        <taxon>Ascomycota</taxon>
        <taxon>Pezizomycotina</taxon>
        <taxon>Dothideomycetes</taxon>
        <taxon>Dothideomycetidae</taxon>
        <taxon>Mycosphaerellales</taxon>
        <taxon>Mycosphaerellaceae</taxon>
        <taxon>Zasmidium</taxon>
    </lineage>
</organism>
<dbReference type="Gene3D" id="1.20.1560.10">
    <property type="entry name" value="ABC transporter type 1, transmembrane domain"/>
    <property type="match status" value="1"/>
</dbReference>
<dbReference type="Pfam" id="PF00664">
    <property type="entry name" value="ABC_membrane"/>
    <property type="match status" value="2"/>
</dbReference>
<evidence type="ECO:0000256" key="2">
    <source>
        <dbReference type="ARBA" id="ARBA00007577"/>
    </source>
</evidence>
<comment type="caution">
    <text evidence="12">The sequence shown here is derived from an EMBL/GenBank/DDBJ whole genome shotgun (WGS) entry which is preliminary data.</text>
</comment>
<dbReference type="SUPFAM" id="SSF52540">
    <property type="entry name" value="P-loop containing nucleoside triphosphate hydrolases"/>
    <property type="match status" value="2"/>
</dbReference>
<dbReference type="CDD" id="cd18577">
    <property type="entry name" value="ABC_6TM_Pgp_ABCB1_D1_like"/>
    <property type="match status" value="1"/>
</dbReference>
<dbReference type="InterPro" id="IPR039421">
    <property type="entry name" value="Type_1_exporter"/>
</dbReference>
<proteinExistence type="inferred from homology"/>
<evidence type="ECO:0000256" key="1">
    <source>
        <dbReference type="ARBA" id="ARBA00004141"/>
    </source>
</evidence>
<feature type="transmembrane region" description="Helical" evidence="9">
    <location>
        <begin position="164"/>
        <end position="184"/>
    </location>
</feature>
<accession>A0ABR0EPY2</accession>
<dbReference type="PANTHER" id="PTHR43394:SF27">
    <property type="entry name" value="ATP-DEPENDENT TRANSLOCASE ABCB1-LIKE"/>
    <property type="match status" value="1"/>
</dbReference>
<dbReference type="Gene3D" id="3.40.50.300">
    <property type="entry name" value="P-loop containing nucleotide triphosphate hydrolases"/>
    <property type="match status" value="2"/>
</dbReference>
<dbReference type="SUPFAM" id="SSF90123">
    <property type="entry name" value="ABC transporter transmembrane region"/>
    <property type="match status" value="2"/>
</dbReference>
<feature type="transmembrane region" description="Helical" evidence="9">
    <location>
        <begin position="269"/>
        <end position="286"/>
    </location>
</feature>
<feature type="transmembrane region" description="Helical" evidence="9">
    <location>
        <begin position="190"/>
        <end position="209"/>
    </location>
</feature>
<dbReference type="CDD" id="cd18578">
    <property type="entry name" value="ABC_6TM_Pgp_ABCB1_D2_like"/>
    <property type="match status" value="1"/>
</dbReference>
<dbReference type="CDD" id="cd03249">
    <property type="entry name" value="ABC_MTABC3_MDL1_MDL2"/>
    <property type="match status" value="2"/>
</dbReference>
<feature type="compositionally biased region" description="Acidic residues" evidence="8">
    <location>
        <begin position="623"/>
        <end position="632"/>
    </location>
</feature>
<evidence type="ECO:0000256" key="5">
    <source>
        <dbReference type="ARBA" id="ARBA00022840"/>
    </source>
</evidence>
<feature type="domain" description="ABC transmembrane type-1" evidence="11">
    <location>
        <begin position="692"/>
        <end position="980"/>
    </location>
</feature>
<dbReference type="PROSITE" id="PS50893">
    <property type="entry name" value="ABC_TRANSPORTER_2"/>
    <property type="match status" value="2"/>
</dbReference>
<feature type="domain" description="ABC transporter" evidence="10">
    <location>
        <begin position="1018"/>
        <end position="1259"/>
    </location>
</feature>
<feature type="transmembrane region" description="Helical" evidence="9">
    <location>
        <begin position="691"/>
        <end position="713"/>
    </location>
</feature>
<protein>
    <submittedName>
        <fullName evidence="12">Uncharacterized protein</fullName>
    </submittedName>
</protein>
<comment type="similarity">
    <text evidence="2">Belongs to the ABC transporter superfamily. ABCB family. Multidrug resistance exporter (TC 3.A.1.201) subfamily.</text>
</comment>
<dbReference type="InterPro" id="IPR003439">
    <property type="entry name" value="ABC_transporter-like_ATP-bd"/>
</dbReference>
<feature type="domain" description="ABC transmembrane type-1" evidence="11">
    <location>
        <begin position="42"/>
        <end position="332"/>
    </location>
</feature>
<dbReference type="InterPro" id="IPR036640">
    <property type="entry name" value="ABC1_TM_sf"/>
</dbReference>
<evidence type="ECO:0000256" key="4">
    <source>
        <dbReference type="ARBA" id="ARBA00022741"/>
    </source>
</evidence>
<evidence type="ECO:0000313" key="13">
    <source>
        <dbReference type="Proteomes" id="UP001305779"/>
    </source>
</evidence>
<feature type="transmembrane region" description="Helical" evidence="9">
    <location>
        <begin position="836"/>
        <end position="854"/>
    </location>
</feature>
<keyword evidence="13" id="KW-1185">Reference proteome</keyword>
<evidence type="ECO:0000259" key="10">
    <source>
        <dbReference type="PROSITE" id="PS50893"/>
    </source>
</evidence>
<keyword evidence="4" id="KW-0547">Nucleotide-binding</keyword>
<dbReference type="Pfam" id="PF00005">
    <property type="entry name" value="ABC_tran"/>
    <property type="match status" value="2"/>
</dbReference>
<evidence type="ECO:0000313" key="12">
    <source>
        <dbReference type="EMBL" id="KAK4502868.1"/>
    </source>
</evidence>
<name>A0ABR0EPY2_ZASCE</name>
<evidence type="ECO:0000256" key="8">
    <source>
        <dbReference type="SAM" id="MobiDB-lite"/>
    </source>
</evidence>
<evidence type="ECO:0000256" key="6">
    <source>
        <dbReference type="ARBA" id="ARBA00022989"/>
    </source>
</evidence>
<dbReference type="PANTHER" id="PTHR43394">
    <property type="entry name" value="ATP-DEPENDENT PERMEASE MDL1, MITOCHONDRIAL"/>
    <property type="match status" value="1"/>
</dbReference>
<feature type="domain" description="ABC transporter" evidence="10">
    <location>
        <begin position="367"/>
        <end position="612"/>
    </location>
</feature>
<evidence type="ECO:0000256" key="7">
    <source>
        <dbReference type="ARBA" id="ARBA00023136"/>
    </source>
</evidence>
<keyword evidence="6 9" id="KW-1133">Transmembrane helix</keyword>
<evidence type="ECO:0000256" key="9">
    <source>
        <dbReference type="SAM" id="Phobius"/>
    </source>
</evidence>
<dbReference type="InterPro" id="IPR011527">
    <property type="entry name" value="ABC1_TM_dom"/>
</dbReference>
<gene>
    <name evidence="12" type="ORF">PRZ48_006294</name>
</gene>
<reference evidence="12 13" key="1">
    <citation type="journal article" date="2023" name="G3 (Bethesda)">
        <title>A chromosome-level genome assembly of Zasmidium syzygii isolated from banana leaves.</title>
        <authorList>
            <person name="van Westerhoven A.C."/>
            <person name="Mehrabi R."/>
            <person name="Talebi R."/>
            <person name="Steentjes M.B.F."/>
            <person name="Corcolon B."/>
            <person name="Chong P.A."/>
            <person name="Kema G.H.J."/>
            <person name="Seidl M.F."/>
        </authorList>
    </citation>
    <scope>NUCLEOTIDE SEQUENCE [LARGE SCALE GENOMIC DNA]</scope>
    <source>
        <strain evidence="12 13">P124</strain>
    </source>
</reference>
<feature type="transmembrane region" description="Helical" evidence="9">
    <location>
        <begin position="733"/>
        <end position="760"/>
    </location>
</feature>
<feature type="transmembrane region" description="Helical" evidence="9">
    <location>
        <begin position="952"/>
        <end position="972"/>
    </location>
</feature>
<feature type="transmembrane region" description="Helical" evidence="9">
    <location>
        <begin position="37"/>
        <end position="56"/>
    </location>
</feature>
<sequence length="1266" mass="139478">MDSDDKAKQSDVEQKDSDGGNFASYIRVFHYADRQSWLLNGIAFVAAIGAGVPLPLMDLVFGQFVTAFVEFSQGRYSPDQYMDQVVKYTLYFIYLSVAKFVLVYIHTVCISMAAIRTTKALRVDFMTTLLRQEIAYFDSKDAGSPSVKVTSTANLVNQGISEKLSLTVQGLSTFVTAFVIAFAVQWKLTLITTGIVPAIIIVTTVCIAIDTKNESKLLSIYSRAGLLAEEVLSSIATVHSFWLHPEMIKRYDALVADAEKEGMKKRPNLGILYSFEFFAVFAGYGLAFWRGCRMYASGEIEQSGKVVTVIFAVIVAATTLTQIAPQIMTLSKAISAADDLFKTIDRRSKIDSLSTAGQRPSGCSGKIEVRDIRFSYPSRPDDEILRGLSLDIPAGKTTALVGASGSGKSTIIGLLERWYDQSHGVITIDGIDIRELDIQWLRQNIRLVQQEPVLFSGTVFDNVAYGLIGTPHEHAAQEEKMKLVEQACIDAFADQFIRKLPQQYYTSIGERARMLSGGQKQRIAIARSIISNPPILLLDEATSAQDPKAEQVVQRALNNVSADRTTITIAHKLSTIRDSDSIAVISKGAVIEQGTHDELLAQKGAYSRLVNAQNLGDSKDKEESESDDDVEDDEKRLERNASLARTKSERVDVDPDESSEEDDEDKESMNYGLVKCIWLLLKNEPDLWPHFFITAICCVLGGGTYPAQAVLFSRTFGVFQLQDPNRIRNRGDFWALMFFIVALANLVFYFVLGWSTTVISQKLTRRYRLRLFKTTIHQNMEFFDQASHASGGMTSRLSNCATNIQELMGFNIGLMLINVVNVTSSAIFGIIVGWKLGLVCVFGALPPLLFCGYLRIRLETALDDATSERFASSAAIAAEAISAIRTVASLTMERTILNIYQERLSNVASKATKALVWTMFWYALTQSISFLAMALGFWYGGKLVSTGEYNTTQFFAVFIAVIFGGEATAAFFQYTTSITKAQTAANFMLWLQERAPKQDMDPSMGSPNEKDGHGPAAIGYDDLTFAYPARPNIPILNGIDVTIPPGKFAAFVGPSGCGKTTTISLLSRFYDPSSGTISLNDQAITDLTPREHRRRLALVQQEPVLYHGSIRDNVALGIAESREATEAEIEKACAQANIWDFVKSLPEGLNTSVGMRGSQLSGGQRQRVAIARAIIRNPSVLLLDEATSALDTESEKIVQAALMDAAQEGSRTTVAVAHRLSTIRDADFIFVFEAGKIVESGDHSTLLQRRGRYYQMCQGQALDRAA</sequence>
<feature type="transmembrane region" description="Helical" evidence="9">
    <location>
        <begin position="91"/>
        <end position="115"/>
    </location>
</feature>
<dbReference type="PROSITE" id="PS50929">
    <property type="entry name" value="ABC_TM1F"/>
    <property type="match status" value="2"/>
</dbReference>
<dbReference type="InterPro" id="IPR003593">
    <property type="entry name" value="AAA+_ATPase"/>
</dbReference>
<feature type="region of interest" description="Disordered" evidence="8">
    <location>
        <begin position="613"/>
        <end position="666"/>
    </location>
</feature>
<dbReference type="Proteomes" id="UP001305779">
    <property type="component" value="Unassembled WGS sequence"/>
</dbReference>
<keyword evidence="5" id="KW-0067">ATP-binding</keyword>
<evidence type="ECO:0000259" key="11">
    <source>
        <dbReference type="PROSITE" id="PS50929"/>
    </source>
</evidence>